<evidence type="ECO:0000313" key="2">
    <source>
        <dbReference type="Proteomes" id="UP000011988"/>
    </source>
</evidence>
<dbReference type="PATRIC" id="fig|1218565.3.peg.535"/>
<dbReference type="EMBL" id="ANIK01000008">
    <property type="protein sequence ID" value="EMJ97609.1"/>
    <property type="molecule type" value="Genomic_DNA"/>
</dbReference>
<comment type="caution">
    <text evidence="1">The sequence shown here is derived from an EMBL/GenBank/DDBJ whole genome shotgun (WGS) entry which is preliminary data.</text>
</comment>
<dbReference type="RefSeq" id="WP_020772136.1">
    <property type="nucleotide sequence ID" value="NZ_ANIK01000008.1"/>
</dbReference>
<proteinExistence type="predicted"/>
<name>M6D0X9_9LEPT</name>
<dbReference type="AlphaFoldDB" id="M6D0X9"/>
<dbReference type="Proteomes" id="UP000011988">
    <property type="component" value="Unassembled WGS sequence"/>
</dbReference>
<organism evidence="1 2">
    <name type="scientific">Leptospira alstonii serovar Sichuan str. 79601</name>
    <dbReference type="NCBI Taxonomy" id="1218565"/>
    <lineage>
        <taxon>Bacteria</taxon>
        <taxon>Pseudomonadati</taxon>
        <taxon>Spirochaetota</taxon>
        <taxon>Spirochaetia</taxon>
        <taxon>Leptospirales</taxon>
        <taxon>Leptospiraceae</taxon>
        <taxon>Leptospira</taxon>
    </lineage>
</organism>
<accession>M6D0X9</accession>
<reference evidence="1 2" key="1">
    <citation type="submission" date="2013-01" db="EMBL/GenBank/DDBJ databases">
        <authorList>
            <person name="Harkins D.M."/>
            <person name="Durkin A.S."/>
            <person name="Brinkac L.M."/>
            <person name="Haft D.H."/>
            <person name="Selengut J.D."/>
            <person name="Sanka R."/>
            <person name="DePew J."/>
            <person name="Purushe J."/>
            <person name="Galloway R.L."/>
            <person name="Vinetz J.M."/>
            <person name="Sutton G.G."/>
            <person name="Nierman W.C."/>
            <person name="Fouts D.E."/>
        </authorList>
    </citation>
    <scope>NUCLEOTIDE SEQUENCE [LARGE SCALE GENOMIC DNA]</scope>
    <source>
        <strain evidence="1 2">79601</strain>
    </source>
</reference>
<protein>
    <submittedName>
        <fullName evidence="1">Uncharacterized protein</fullName>
    </submittedName>
</protein>
<gene>
    <name evidence="1" type="ORF">LEP1GSC194_2965</name>
</gene>
<evidence type="ECO:0000313" key="1">
    <source>
        <dbReference type="EMBL" id="EMJ97609.1"/>
    </source>
</evidence>
<sequence>MFEIKIFINQFRWFALVALLGFNREIVSECSQCYTIVYVQTMEKSGKKGNFFFDVRPEIEDSAGKLPPIRLNGSGPFGELEIDNVWKRTGSVIFYRKIRRSTDEFGDKSYCSRQNGFTIKAASIRRITIIRHIQDVYSPIRPCKSERK</sequence>
<dbReference type="OrthoDB" id="345485at2"/>